<organism evidence="1 2">
    <name type="scientific">Eumeta variegata</name>
    <name type="common">Bagworm moth</name>
    <name type="synonym">Eumeta japonica</name>
    <dbReference type="NCBI Taxonomy" id="151549"/>
    <lineage>
        <taxon>Eukaryota</taxon>
        <taxon>Metazoa</taxon>
        <taxon>Ecdysozoa</taxon>
        <taxon>Arthropoda</taxon>
        <taxon>Hexapoda</taxon>
        <taxon>Insecta</taxon>
        <taxon>Pterygota</taxon>
        <taxon>Neoptera</taxon>
        <taxon>Endopterygota</taxon>
        <taxon>Lepidoptera</taxon>
        <taxon>Glossata</taxon>
        <taxon>Ditrysia</taxon>
        <taxon>Tineoidea</taxon>
        <taxon>Psychidae</taxon>
        <taxon>Oiketicinae</taxon>
        <taxon>Eumeta</taxon>
    </lineage>
</organism>
<evidence type="ECO:0000313" key="2">
    <source>
        <dbReference type="Proteomes" id="UP000299102"/>
    </source>
</evidence>
<sequence length="72" mass="7867">MQEPSESLTLLAFVMDNDDDEPSPKHYLGCLRGSGRGQLVTPAANEAAAYHFKDKAYKTEDHTAAAASVLKW</sequence>
<comment type="caution">
    <text evidence="1">The sequence shown here is derived from an EMBL/GenBank/DDBJ whole genome shotgun (WGS) entry which is preliminary data.</text>
</comment>
<protein>
    <submittedName>
        <fullName evidence="1">Uncharacterized protein</fullName>
    </submittedName>
</protein>
<gene>
    <name evidence="1" type="ORF">EVAR_41497_1</name>
</gene>
<proteinExistence type="predicted"/>
<name>A0A4C1WZQ2_EUMVA</name>
<keyword evidence="2" id="KW-1185">Reference proteome</keyword>
<dbReference type="AlphaFoldDB" id="A0A4C1WZQ2"/>
<dbReference type="EMBL" id="BGZK01000702">
    <property type="protein sequence ID" value="GBP56861.1"/>
    <property type="molecule type" value="Genomic_DNA"/>
</dbReference>
<accession>A0A4C1WZQ2</accession>
<reference evidence="1 2" key="1">
    <citation type="journal article" date="2019" name="Commun. Biol.">
        <title>The bagworm genome reveals a unique fibroin gene that provides high tensile strength.</title>
        <authorList>
            <person name="Kono N."/>
            <person name="Nakamura H."/>
            <person name="Ohtoshi R."/>
            <person name="Tomita M."/>
            <person name="Numata K."/>
            <person name="Arakawa K."/>
        </authorList>
    </citation>
    <scope>NUCLEOTIDE SEQUENCE [LARGE SCALE GENOMIC DNA]</scope>
</reference>
<evidence type="ECO:0000313" key="1">
    <source>
        <dbReference type="EMBL" id="GBP56861.1"/>
    </source>
</evidence>
<dbReference type="Proteomes" id="UP000299102">
    <property type="component" value="Unassembled WGS sequence"/>
</dbReference>